<dbReference type="InterPro" id="IPR004710">
    <property type="entry name" value="Bilac:Na_transpt"/>
</dbReference>
<feature type="transmembrane region" description="Helical" evidence="5">
    <location>
        <begin position="39"/>
        <end position="62"/>
    </location>
</feature>
<evidence type="ECO:0000313" key="7">
    <source>
        <dbReference type="Proteomes" id="UP000783871"/>
    </source>
</evidence>
<sequence>MSTGLSIVLFPVALGIVMLGLGLTLTVDDFRRVVTYPRAVLVSLFCQMLVLPVICLGLVVAAGLRAELAVGMMLLAASPGGSTASLYSHLFKGNVALNVTLTAINSVLALFTLPLIVNLSVAAFIGSDSSIGLQFDKVLQVFALVLIPISIGMVVRRRRPDFAARMQRPVKILSIVVLVVVLTGAVIGIKDELAATVGAVGLIALLFNLVSLAIGYAAPRLLGVGHREAVASSFEIGIHNATLAITIALSPALLDNNDIAMPPAIYGTLMFFTAAVFGFVAARRGHVGADTTRRRRTTAA</sequence>
<keyword evidence="2 5" id="KW-0812">Transmembrane</keyword>
<organism evidence="6 7">
    <name type="scientific">Micromonospora thermarum</name>
    <dbReference type="NCBI Taxonomy" id="2720024"/>
    <lineage>
        <taxon>Bacteria</taxon>
        <taxon>Bacillati</taxon>
        <taxon>Actinomycetota</taxon>
        <taxon>Actinomycetes</taxon>
        <taxon>Micromonosporales</taxon>
        <taxon>Micromonosporaceae</taxon>
        <taxon>Micromonospora</taxon>
    </lineage>
</organism>
<keyword evidence="3 5" id="KW-1133">Transmembrane helix</keyword>
<evidence type="ECO:0000256" key="2">
    <source>
        <dbReference type="ARBA" id="ARBA00022692"/>
    </source>
</evidence>
<dbReference type="Pfam" id="PF01758">
    <property type="entry name" value="SBF"/>
    <property type="match status" value="1"/>
</dbReference>
<evidence type="ECO:0000256" key="4">
    <source>
        <dbReference type="ARBA" id="ARBA00023136"/>
    </source>
</evidence>
<reference evidence="6 7" key="1">
    <citation type="submission" date="2020-03" db="EMBL/GenBank/DDBJ databases">
        <title>WGS of actinomycetes isolated from Thailand.</title>
        <authorList>
            <person name="Thawai C."/>
        </authorList>
    </citation>
    <scope>NUCLEOTIDE SEQUENCE [LARGE SCALE GENOMIC DNA]</scope>
    <source>
        <strain evidence="6 7">HSS6-12</strain>
    </source>
</reference>
<evidence type="ECO:0000313" key="6">
    <source>
        <dbReference type="EMBL" id="NJP35099.1"/>
    </source>
</evidence>
<keyword evidence="4 5" id="KW-0472">Membrane</keyword>
<feature type="transmembrane region" description="Helical" evidence="5">
    <location>
        <begin position="68"/>
        <end position="87"/>
    </location>
</feature>
<gene>
    <name evidence="6" type="ORF">HCJ94_24745</name>
</gene>
<dbReference type="PANTHER" id="PTHR10361">
    <property type="entry name" value="SODIUM-BILE ACID COTRANSPORTER"/>
    <property type="match status" value="1"/>
</dbReference>
<accession>A0ABX0ZDP2</accession>
<dbReference type="Proteomes" id="UP000783871">
    <property type="component" value="Unassembled WGS sequence"/>
</dbReference>
<proteinExistence type="predicted"/>
<dbReference type="InterPro" id="IPR002657">
    <property type="entry name" value="BilAc:Na_symport/Acr3"/>
</dbReference>
<protein>
    <submittedName>
        <fullName evidence="6">Bile acid:sodium symporter family protein</fullName>
    </submittedName>
</protein>
<feature type="transmembrane region" description="Helical" evidence="5">
    <location>
        <begin position="264"/>
        <end position="282"/>
    </location>
</feature>
<dbReference type="InterPro" id="IPR038770">
    <property type="entry name" value="Na+/solute_symporter_sf"/>
</dbReference>
<dbReference type="PANTHER" id="PTHR10361:SF24">
    <property type="entry name" value="P3 PROTEIN"/>
    <property type="match status" value="1"/>
</dbReference>
<dbReference type="Gene3D" id="1.20.1530.20">
    <property type="match status" value="1"/>
</dbReference>
<feature type="transmembrane region" description="Helical" evidence="5">
    <location>
        <begin position="138"/>
        <end position="157"/>
    </location>
</feature>
<feature type="transmembrane region" description="Helical" evidence="5">
    <location>
        <begin position="6"/>
        <end position="27"/>
    </location>
</feature>
<evidence type="ECO:0000256" key="1">
    <source>
        <dbReference type="ARBA" id="ARBA00004141"/>
    </source>
</evidence>
<feature type="transmembrane region" description="Helical" evidence="5">
    <location>
        <begin position="230"/>
        <end position="252"/>
    </location>
</feature>
<feature type="transmembrane region" description="Helical" evidence="5">
    <location>
        <begin position="169"/>
        <end position="189"/>
    </location>
</feature>
<feature type="transmembrane region" description="Helical" evidence="5">
    <location>
        <begin position="195"/>
        <end position="218"/>
    </location>
</feature>
<comment type="caution">
    <text evidence="6">The sequence shown here is derived from an EMBL/GenBank/DDBJ whole genome shotgun (WGS) entry which is preliminary data.</text>
</comment>
<keyword evidence="7" id="KW-1185">Reference proteome</keyword>
<name>A0ABX0ZDP2_9ACTN</name>
<evidence type="ECO:0000256" key="3">
    <source>
        <dbReference type="ARBA" id="ARBA00022989"/>
    </source>
</evidence>
<feature type="transmembrane region" description="Helical" evidence="5">
    <location>
        <begin position="99"/>
        <end position="126"/>
    </location>
</feature>
<comment type="subcellular location">
    <subcellularLocation>
        <location evidence="1">Membrane</location>
        <topology evidence="1">Multi-pass membrane protein</topology>
    </subcellularLocation>
</comment>
<dbReference type="EMBL" id="JAATEO010000034">
    <property type="protein sequence ID" value="NJP35099.1"/>
    <property type="molecule type" value="Genomic_DNA"/>
</dbReference>
<dbReference type="RefSeq" id="WP_168003446.1">
    <property type="nucleotide sequence ID" value="NZ_JAATEO010000034.1"/>
</dbReference>
<evidence type="ECO:0000256" key="5">
    <source>
        <dbReference type="SAM" id="Phobius"/>
    </source>
</evidence>